<proteinExistence type="predicted"/>
<gene>
    <name evidence="1" type="ORF">DHETER_LOCUS4555</name>
</gene>
<reference evidence="1" key="1">
    <citation type="submission" date="2021-06" db="EMBL/GenBank/DDBJ databases">
        <authorList>
            <person name="Kallberg Y."/>
            <person name="Tangrot J."/>
            <person name="Rosling A."/>
        </authorList>
    </citation>
    <scope>NUCLEOTIDE SEQUENCE</scope>
    <source>
        <strain evidence="1">IL203A</strain>
    </source>
</reference>
<evidence type="ECO:0000313" key="1">
    <source>
        <dbReference type="EMBL" id="CAG8535345.1"/>
    </source>
</evidence>
<organism evidence="1 2">
    <name type="scientific">Dentiscutata heterogama</name>
    <dbReference type="NCBI Taxonomy" id="1316150"/>
    <lineage>
        <taxon>Eukaryota</taxon>
        <taxon>Fungi</taxon>
        <taxon>Fungi incertae sedis</taxon>
        <taxon>Mucoromycota</taxon>
        <taxon>Glomeromycotina</taxon>
        <taxon>Glomeromycetes</taxon>
        <taxon>Diversisporales</taxon>
        <taxon>Gigasporaceae</taxon>
        <taxon>Dentiscutata</taxon>
    </lineage>
</organism>
<dbReference type="EMBL" id="CAJVPU010004594">
    <property type="protein sequence ID" value="CAG8535345.1"/>
    <property type="molecule type" value="Genomic_DNA"/>
</dbReference>
<sequence length="90" mass="10356">CTNHYPQNSTNHKNNLKITDFTITQLEFLDNKENNNTKSQIKSDRKTKLIQAPIDKTKDNISSNILENTDTKLLPIEISPIQSEESTNQR</sequence>
<name>A0ACA9LKR2_9GLOM</name>
<comment type="caution">
    <text evidence="1">The sequence shown here is derived from an EMBL/GenBank/DDBJ whole genome shotgun (WGS) entry which is preliminary data.</text>
</comment>
<evidence type="ECO:0000313" key="2">
    <source>
        <dbReference type="Proteomes" id="UP000789702"/>
    </source>
</evidence>
<feature type="non-terminal residue" evidence="1">
    <location>
        <position position="1"/>
    </location>
</feature>
<keyword evidence="2" id="KW-1185">Reference proteome</keyword>
<dbReference type="Proteomes" id="UP000789702">
    <property type="component" value="Unassembled WGS sequence"/>
</dbReference>
<protein>
    <submittedName>
        <fullName evidence="1">16378_t:CDS:1</fullName>
    </submittedName>
</protein>
<accession>A0ACA9LKR2</accession>